<name>A0A9X0CRC7_9CNID</name>
<dbReference type="InterPro" id="IPR002761">
    <property type="entry name" value="Diphthami_syn_dom"/>
</dbReference>
<dbReference type="FunFam" id="3.90.1490.10:FF:000001">
    <property type="entry name" value="Diphthine--ammonia ligase"/>
    <property type="match status" value="1"/>
</dbReference>
<keyword evidence="6" id="KW-0067">ATP-binding</keyword>
<evidence type="ECO:0000256" key="9">
    <source>
        <dbReference type="ARBA" id="ARBA00048108"/>
    </source>
</evidence>
<keyword evidence="5" id="KW-0547">Nucleotide-binding</keyword>
<dbReference type="PANTHER" id="PTHR12196">
    <property type="entry name" value="DOMAIN OF UNKNOWN FUNCTION 71 DUF71 -CONTAINING PROTEIN"/>
    <property type="match status" value="1"/>
</dbReference>
<evidence type="ECO:0000313" key="12">
    <source>
        <dbReference type="Proteomes" id="UP001163046"/>
    </source>
</evidence>
<comment type="catalytic activity">
    <reaction evidence="9">
        <text>diphthine-[translation elongation factor 2] + NH4(+) + ATP = diphthamide-[translation elongation factor 2] + AMP + diphosphate + H(+)</text>
        <dbReference type="Rhea" id="RHEA:19753"/>
        <dbReference type="Rhea" id="RHEA-COMP:10172"/>
        <dbReference type="Rhea" id="RHEA-COMP:10174"/>
        <dbReference type="ChEBI" id="CHEBI:15378"/>
        <dbReference type="ChEBI" id="CHEBI:16692"/>
        <dbReference type="ChEBI" id="CHEBI:28938"/>
        <dbReference type="ChEBI" id="CHEBI:30616"/>
        <dbReference type="ChEBI" id="CHEBI:33019"/>
        <dbReference type="ChEBI" id="CHEBI:82696"/>
        <dbReference type="ChEBI" id="CHEBI:456215"/>
        <dbReference type="EC" id="6.3.1.14"/>
    </reaction>
</comment>
<dbReference type="PANTHER" id="PTHR12196:SF2">
    <property type="entry name" value="DIPHTHINE--AMMONIA LIGASE"/>
    <property type="match status" value="1"/>
</dbReference>
<comment type="pathway">
    <text evidence="1">Protein modification; peptidyl-diphthamide biosynthesis.</text>
</comment>
<evidence type="ECO:0000256" key="6">
    <source>
        <dbReference type="ARBA" id="ARBA00022840"/>
    </source>
</evidence>
<evidence type="ECO:0000259" key="10">
    <source>
        <dbReference type="Pfam" id="PF01902"/>
    </source>
</evidence>
<dbReference type="OrthoDB" id="686384at2759"/>
<gene>
    <name evidence="11" type="primary">DPH6_2</name>
    <name evidence="11" type="ORF">OS493_014315</name>
</gene>
<dbReference type="GO" id="GO:0017178">
    <property type="term" value="F:diphthine-ammonia ligase activity"/>
    <property type="evidence" value="ECO:0007669"/>
    <property type="project" value="UniProtKB-EC"/>
</dbReference>
<accession>A0A9X0CRC7</accession>
<dbReference type="EC" id="6.3.1.14" evidence="2"/>
<dbReference type="GO" id="GO:0005524">
    <property type="term" value="F:ATP binding"/>
    <property type="evidence" value="ECO:0007669"/>
    <property type="project" value="UniProtKB-KW"/>
</dbReference>
<evidence type="ECO:0000256" key="4">
    <source>
        <dbReference type="ARBA" id="ARBA00022598"/>
    </source>
</evidence>
<comment type="caution">
    <text evidence="11">The sequence shown here is derived from an EMBL/GenBank/DDBJ whole genome shotgun (WGS) entry which is preliminary data.</text>
</comment>
<organism evidence="11 12">
    <name type="scientific">Desmophyllum pertusum</name>
    <dbReference type="NCBI Taxonomy" id="174260"/>
    <lineage>
        <taxon>Eukaryota</taxon>
        <taxon>Metazoa</taxon>
        <taxon>Cnidaria</taxon>
        <taxon>Anthozoa</taxon>
        <taxon>Hexacorallia</taxon>
        <taxon>Scleractinia</taxon>
        <taxon>Caryophylliina</taxon>
        <taxon>Caryophylliidae</taxon>
        <taxon>Desmophyllum</taxon>
    </lineage>
</organism>
<evidence type="ECO:0000256" key="8">
    <source>
        <dbReference type="ARBA" id="ARBA00031552"/>
    </source>
</evidence>
<evidence type="ECO:0000256" key="3">
    <source>
        <dbReference type="ARBA" id="ARBA00018426"/>
    </source>
</evidence>
<feature type="domain" description="Diphthamide synthase" evidence="10">
    <location>
        <begin position="20"/>
        <end position="67"/>
    </location>
</feature>
<dbReference type="Gene3D" id="3.90.1490.10">
    <property type="entry name" value="putative n-type atp pyrophosphatase, domain 2"/>
    <property type="match status" value="1"/>
</dbReference>
<keyword evidence="12" id="KW-1185">Reference proteome</keyword>
<evidence type="ECO:0000256" key="2">
    <source>
        <dbReference type="ARBA" id="ARBA00012089"/>
    </source>
</evidence>
<dbReference type="SUPFAM" id="SSF52402">
    <property type="entry name" value="Adenine nucleotide alpha hydrolases-like"/>
    <property type="match status" value="1"/>
</dbReference>
<protein>
    <recommendedName>
        <fullName evidence="3">Diphthine--ammonia ligase</fullName>
        <ecNumber evidence="2">6.3.1.14</ecNumber>
    </recommendedName>
    <alternativeName>
        <fullName evidence="7">Diphthamide synthase</fullName>
    </alternativeName>
    <alternativeName>
        <fullName evidence="8">Diphthamide synthetase</fullName>
    </alternativeName>
</protein>
<keyword evidence="4 11" id="KW-0436">Ligase</keyword>
<evidence type="ECO:0000256" key="5">
    <source>
        <dbReference type="ARBA" id="ARBA00022741"/>
    </source>
</evidence>
<dbReference type="EMBL" id="MU826832">
    <property type="protein sequence ID" value="KAJ7373167.1"/>
    <property type="molecule type" value="Genomic_DNA"/>
</dbReference>
<dbReference type="AlphaFoldDB" id="A0A9X0CRC7"/>
<reference evidence="11" key="1">
    <citation type="submission" date="2023-01" db="EMBL/GenBank/DDBJ databases">
        <title>Genome assembly of the deep-sea coral Lophelia pertusa.</title>
        <authorList>
            <person name="Herrera S."/>
            <person name="Cordes E."/>
        </authorList>
    </citation>
    <scope>NUCLEOTIDE SEQUENCE</scope>
    <source>
        <strain evidence="11">USNM1676648</strain>
        <tissue evidence="11">Polyp</tissue>
    </source>
</reference>
<dbReference type="GO" id="GO:0017183">
    <property type="term" value="P:protein histidyl modification to diphthamide"/>
    <property type="evidence" value="ECO:0007669"/>
    <property type="project" value="TreeGrafter"/>
</dbReference>
<evidence type="ECO:0000313" key="11">
    <source>
        <dbReference type="EMBL" id="KAJ7373167.1"/>
    </source>
</evidence>
<proteinExistence type="predicted"/>
<evidence type="ECO:0000256" key="1">
    <source>
        <dbReference type="ARBA" id="ARBA00005156"/>
    </source>
</evidence>
<dbReference type="InterPro" id="IPR030662">
    <property type="entry name" value="DPH6/MJ0570"/>
</dbReference>
<dbReference type="Proteomes" id="UP001163046">
    <property type="component" value="Unassembled WGS sequence"/>
</dbReference>
<evidence type="ECO:0000256" key="7">
    <source>
        <dbReference type="ARBA" id="ARBA00029814"/>
    </source>
</evidence>
<dbReference type="Pfam" id="PF01902">
    <property type="entry name" value="Diphthami_syn_2"/>
    <property type="match status" value="1"/>
</dbReference>
<sequence>MDLSPNKHLGLPISEVYSLMCNLNHKYGSNVCGEGGEYETFTLDCPLFKRKIVIDDSEVIIHSDDAFAPVGFLRFKKMHVQEKDLDKVNCDQCHKITHAANHLMTSCRYSQMI</sequence>